<protein>
    <submittedName>
        <fullName evidence="7">Cyclic nucleotide-binding domain-containing protein</fullName>
    </submittedName>
</protein>
<evidence type="ECO:0000313" key="7">
    <source>
        <dbReference type="EMBL" id="MBD8500119.1"/>
    </source>
</evidence>
<feature type="domain" description="Cyclic nucleotide-binding" evidence="5">
    <location>
        <begin position="27"/>
        <end position="116"/>
    </location>
</feature>
<keyword evidence="8" id="KW-1185">Reference proteome</keyword>
<dbReference type="Gene3D" id="2.60.120.10">
    <property type="entry name" value="Jelly Rolls"/>
    <property type="match status" value="1"/>
</dbReference>
<dbReference type="PROSITE" id="PS50042">
    <property type="entry name" value="CNMP_BINDING_3"/>
    <property type="match status" value="1"/>
</dbReference>
<dbReference type="SUPFAM" id="SSF51206">
    <property type="entry name" value="cAMP-binding domain-like"/>
    <property type="match status" value="1"/>
</dbReference>
<evidence type="ECO:0000256" key="4">
    <source>
        <dbReference type="ARBA" id="ARBA00023163"/>
    </source>
</evidence>
<evidence type="ECO:0000256" key="1">
    <source>
        <dbReference type="ARBA" id="ARBA00023015"/>
    </source>
</evidence>
<comment type="caution">
    <text evidence="7">The sequence shown here is derived from an EMBL/GenBank/DDBJ whole genome shotgun (WGS) entry which is preliminary data.</text>
</comment>
<keyword evidence="3" id="KW-0010">Activator</keyword>
<dbReference type="PROSITE" id="PS51063">
    <property type="entry name" value="HTH_CRP_2"/>
    <property type="match status" value="1"/>
</dbReference>
<dbReference type="InterPro" id="IPR036388">
    <property type="entry name" value="WH-like_DNA-bd_sf"/>
</dbReference>
<dbReference type="InterPro" id="IPR000595">
    <property type="entry name" value="cNMP-bd_dom"/>
</dbReference>
<dbReference type="SMART" id="SM00100">
    <property type="entry name" value="cNMP"/>
    <property type="match status" value="1"/>
</dbReference>
<dbReference type="RefSeq" id="WP_192026436.1">
    <property type="nucleotide sequence ID" value="NZ_JACYTN010000018.1"/>
</dbReference>
<dbReference type="InterPro" id="IPR036390">
    <property type="entry name" value="WH_DNA-bd_sf"/>
</dbReference>
<dbReference type="InterPro" id="IPR050397">
    <property type="entry name" value="Env_Response_Regulators"/>
</dbReference>
<name>A0ABR9B2G8_9BACL</name>
<keyword evidence="2" id="KW-0238">DNA-binding</keyword>
<sequence length="232" mass="26339">MQEAKDREQLEHYLQAYQLKAIFNKSLLPHLSLFHFKQGESICTQGESSHYLYILVKGKIKVYTTSAEGKALILSFKTPLEVIGDIEYLRNIDFINTVEAVSPVSMIAIHHRWLRKYGQDYAPLLNFLLDIITKKFCVKSNSMSFNLMYPVEVRLASYLLSISSDESGYLFNGQLGTISLKDAANLVGTSYRHLNRVIQQFCAEGLVERNKGGILIKNRDGLCTLASESIYE</sequence>
<evidence type="ECO:0000313" key="8">
    <source>
        <dbReference type="Proteomes" id="UP000634529"/>
    </source>
</evidence>
<evidence type="ECO:0000256" key="2">
    <source>
        <dbReference type="ARBA" id="ARBA00023125"/>
    </source>
</evidence>
<organism evidence="7 8">
    <name type="scientific">Paenibacillus arenosi</name>
    <dbReference type="NCBI Taxonomy" id="2774142"/>
    <lineage>
        <taxon>Bacteria</taxon>
        <taxon>Bacillati</taxon>
        <taxon>Bacillota</taxon>
        <taxon>Bacilli</taxon>
        <taxon>Bacillales</taxon>
        <taxon>Paenibacillaceae</taxon>
        <taxon>Paenibacillus</taxon>
    </lineage>
</organism>
<evidence type="ECO:0000259" key="5">
    <source>
        <dbReference type="PROSITE" id="PS50042"/>
    </source>
</evidence>
<keyword evidence="1" id="KW-0805">Transcription regulation</keyword>
<dbReference type="PANTHER" id="PTHR24567">
    <property type="entry name" value="CRP FAMILY TRANSCRIPTIONAL REGULATORY PROTEIN"/>
    <property type="match status" value="1"/>
</dbReference>
<proteinExistence type="predicted"/>
<feature type="domain" description="HTH crp-type" evidence="6">
    <location>
        <begin position="149"/>
        <end position="220"/>
    </location>
</feature>
<dbReference type="Proteomes" id="UP000634529">
    <property type="component" value="Unassembled WGS sequence"/>
</dbReference>
<reference evidence="7 8" key="1">
    <citation type="submission" date="2020-09" db="EMBL/GenBank/DDBJ databases">
        <title>Paenibacillus sp. CAU 1523 isolated from sand of Haeundae Beach.</title>
        <authorList>
            <person name="Kim W."/>
        </authorList>
    </citation>
    <scope>NUCLEOTIDE SEQUENCE [LARGE SCALE GENOMIC DNA]</scope>
    <source>
        <strain evidence="7 8">CAU 1523</strain>
    </source>
</reference>
<dbReference type="InterPro" id="IPR018490">
    <property type="entry name" value="cNMP-bd_dom_sf"/>
</dbReference>
<dbReference type="Pfam" id="PF00027">
    <property type="entry name" value="cNMP_binding"/>
    <property type="match status" value="1"/>
</dbReference>
<evidence type="ECO:0000259" key="6">
    <source>
        <dbReference type="PROSITE" id="PS51063"/>
    </source>
</evidence>
<dbReference type="EMBL" id="JACYTN010000018">
    <property type="protein sequence ID" value="MBD8500119.1"/>
    <property type="molecule type" value="Genomic_DNA"/>
</dbReference>
<dbReference type="InterPro" id="IPR014710">
    <property type="entry name" value="RmlC-like_jellyroll"/>
</dbReference>
<dbReference type="Pfam" id="PF13545">
    <property type="entry name" value="HTH_Crp_2"/>
    <property type="match status" value="1"/>
</dbReference>
<dbReference type="CDD" id="cd00038">
    <property type="entry name" value="CAP_ED"/>
    <property type="match status" value="1"/>
</dbReference>
<accession>A0ABR9B2G8</accession>
<dbReference type="InterPro" id="IPR012318">
    <property type="entry name" value="HTH_CRP"/>
</dbReference>
<dbReference type="Gene3D" id="1.10.10.10">
    <property type="entry name" value="Winged helix-like DNA-binding domain superfamily/Winged helix DNA-binding domain"/>
    <property type="match status" value="1"/>
</dbReference>
<keyword evidence="4" id="KW-0804">Transcription</keyword>
<evidence type="ECO:0000256" key="3">
    <source>
        <dbReference type="ARBA" id="ARBA00023159"/>
    </source>
</evidence>
<dbReference type="SUPFAM" id="SSF46785">
    <property type="entry name" value="Winged helix' DNA-binding domain"/>
    <property type="match status" value="1"/>
</dbReference>
<gene>
    <name evidence="7" type="ORF">IFO66_17650</name>
</gene>
<dbReference type="PANTHER" id="PTHR24567:SF26">
    <property type="entry name" value="REGULATORY PROTEIN YEIL"/>
    <property type="match status" value="1"/>
</dbReference>